<dbReference type="Pfam" id="PF13472">
    <property type="entry name" value="Lipase_GDSL_2"/>
    <property type="match status" value="1"/>
</dbReference>
<dbReference type="EMBL" id="VSSQ01003090">
    <property type="protein sequence ID" value="MPM18989.1"/>
    <property type="molecule type" value="Genomic_DNA"/>
</dbReference>
<dbReference type="GO" id="GO:0004622">
    <property type="term" value="F:phosphatidylcholine lysophospholipase activity"/>
    <property type="evidence" value="ECO:0007669"/>
    <property type="project" value="TreeGrafter"/>
</dbReference>
<dbReference type="AlphaFoldDB" id="A0A644XSD4"/>
<protein>
    <recommendedName>
        <fullName evidence="1">SGNH hydrolase-type esterase domain-containing protein</fullName>
    </recommendedName>
</protein>
<dbReference type="Gene3D" id="3.40.50.1110">
    <property type="entry name" value="SGNH hydrolase"/>
    <property type="match status" value="1"/>
</dbReference>
<evidence type="ECO:0000313" key="2">
    <source>
        <dbReference type="EMBL" id="MPM18989.1"/>
    </source>
</evidence>
<dbReference type="InterPro" id="IPR036514">
    <property type="entry name" value="SGNH_hydro_sf"/>
</dbReference>
<sequence length="198" mass="21813">MFKVRTTGYRWAVFGDSITHGGGAISNPPSDRRFDYSAYLPFTVKNLGRSGDTAAMLAERFDTDVLPFKPQYLLILGGSNSIRGGASGEEVIAALMTIKQKCKDNNIVPIFLTLPPVNPDRIVRVFNQPTADNWQDELAKVNAFIKTQPYVIDIYSALADENGILPVKYAQDGLHPDISGKRIIAGRVLEFLAKNNLP</sequence>
<name>A0A644XSD4_9ZZZZ</name>
<dbReference type="PANTHER" id="PTHR30383:SF5">
    <property type="entry name" value="SGNH HYDROLASE-TYPE ESTERASE DOMAIN-CONTAINING PROTEIN"/>
    <property type="match status" value="1"/>
</dbReference>
<proteinExistence type="predicted"/>
<dbReference type="SUPFAM" id="SSF52266">
    <property type="entry name" value="SGNH hydrolase"/>
    <property type="match status" value="1"/>
</dbReference>
<dbReference type="InterPro" id="IPR013830">
    <property type="entry name" value="SGNH_hydro"/>
</dbReference>
<accession>A0A644XSD4</accession>
<feature type="domain" description="SGNH hydrolase-type esterase" evidence="1">
    <location>
        <begin position="13"/>
        <end position="182"/>
    </location>
</feature>
<evidence type="ECO:0000259" key="1">
    <source>
        <dbReference type="Pfam" id="PF13472"/>
    </source>
</evidence>
<reference evidence="2" key="1">
    <citation type="submission" date="2019-08" db="EMBL/GenBank/DDBJ databases">
        <authorList>
            <person name="Kucharzyk K."/>
            <person name="Murdoch R.W."/>
            <person name="Higgins S."/>
            <person name="Loffler F."/>
        </authorList>
    </citation>
    <scope>NUCLEOTIDE SEQUENCE</scope>
</reference>
<organism evidence="2">
    <name type="scientific">bioreactor metagenome</name>
    <dbReference type="NCBI Taxonomy" id="1076179"/>
    <lineage>
        <taxon>unclassified sequences</taxon>
        <taxon>metagenomes</taxon>
        <taxon>ecological metagenomes</taxon>
    </lineage>
</organism>
<dbReference type="InterPro" id="IPR051532">
    <property type="entry name" value="Ester_Hydrolysis_Enzymes"/>
</dbReference>
<comment type="caution">
    <text evidence="2">The sequence shown here is derived from an EMBL/GenBank/DDBJ whole genome shotgun (WGS) entry which is preliminary data.</text>
</comment>
<dbReference type="PANTHER" id="PTHR30383">
    <property type="entry name" value="THIOESTERASE 1/PROTEASE 1/LYSOPHOSPHOLIPASE L1"/>
    <property type="match status" value="1"/>
</dbReference>
<gene>
    <name evidence="2" type="ORF">SDC9_65407</name>
</gene>